<dbReference type="OrthoDB" id="7158889at2"/>
<dbReference type="InterPro" id="IPR014569">
    <property type="entry name" value="Ubq_cyt-c_CBP3-rel"/>
</dbReference>
<comment type="caution">
    <text evidence="4">The sequence shown here is derived from an EMBL/GenBank/DDBJ whole genome shotgun (WGS) entry which is preliminary data.</text>
</comment>
<reference evidence="4 5" key="1">
    <citation type="submission" date="2018-04" db="EMBL/GenBank/DDBJ databases">
        <title>Genomic Encyclopedia of Archaeal and Bacterial Type Strains, Phase II (KMG-II): from individual species to whole genera.</title>
        <authorList>
            <person name="Goeker M."/>
        </authorList>
    </citation>
    <scope>NUCLEOTIDE SEQUENCE [LARGE SCALE GENOMIC DNA]</scope>
    <source>
        <strain evidence="4 5">DSM 25521</strain>
    </source>
</reference>
<evidence type="ECO:0000259" key="3">
    <source>
        <dbReference type="Pfam" id="PF03981"/>
    </source>
</evidence>
<dbReference type="EMBL" id="PZZL01000001">
    <property type="protein sequence ID" value="PTM61991.1"/>
    <property type="molecule type" value="Genomic_DNA"/>
</dbReference>
<dbReference type="PANTHER" id="PTHR12184">
    <property type="entry name" value="UBIQUINOL-CYTOCHROME C REDUCTASE COMPLEX ASSEMBLY FACTOR 1 FAMILY MEMBER"/>
    <property type="match status" value="1"/>
</dbReference>
<dbReference type="PANTHER" id="PTHR12184:SF1">
    <property type="entry name" value="UBIQUINOL-CYTOCHROME-C REDUCTASE COMPLEX ASSEMBLY FACTOR 1"/>
    <property type="match status" value="1"/>
</dbReference>
<accession>A0A2T4ZJ42</accession>
<sequence>MILGLFRRKKSEPTIDSLYGTIVAQARQPVFFTACGVPDTLWGRFEMVVLHAFLVLHRLKGESEERRALGQALFDRLFLDFDRGLREVGVSDTKVPRKIRQMGEAFYGRIQAYDEALAAEDPGRLEDALARNVLSAPGADTRELAAYVRRTAAHFAAVPYESFLAGEVAFPPPPNGEPA</sequence>
<dbReference type="Pfam" id="PF03981">
    <property type="entry name" value="Ubiq_cyt_C_chap"/>
    <property type="match status" value="1"/>
</dbReference>
<organism evidence="4 5">
    <name type="scientific">Phreatobacter oligotrophus</name>
    <dbReference type="NCBI Taxonomy" id="1122261"/>
    <lineage>
        <taxon>Bacteria</taxon>
        <taxon>Pseudomonadati</taxon>
        <taxon>Pseudomonadota</taxon>
        <taxon>Alphaproteobacteria</taxon>
        <taxon>Hyphomicrobiales</taxon>
        <taxon>Phreatobacteraceae</taxon>
        <taxon>Phreatobacter</taxon>
    </lineage>
</organism>
<evidence type="ECO:0000256" key="2">
    <source>
        <dbReference type="ARBA" id="ARBA00006436"/>
    </source>
</evidence>
<keyword evidence="5" id="KW-1185">Reference proteome</keyword>
<dbReference type="InterPro" id="IPR021150">
    <property type="entry name" value="Ubiq_cyt_c_chap"/>
</dbReference>
<dbReference type="AlphaFoldDB" id="A0A2T4ZJ42"/>
<proteinExistence type="inferred from homology"/>
<dbReference type="InterPro" id="IPR007129">
    <property type="entry name" value="Ubiqinol_cyt_c_chaperone_CPB3"/>
</dbReference>
<protein>
    <submittedName>
        <fullName evidence="4">Cytochrome b pre-mRNA-processing protein 3</fullName>
    </submittedName>
</protein>
<gene>
    <name evidence="4" type="ORF">C8P69_101665</name>
</gene>
<comment type="similarity">
    <text evidence="1">Belongs to the CBP3 family.</text>
</comment>
<feature type="domain" description="Ubiquinol-cytochrome c chaperone" evidence="3">
    <location>
        <begin position="34"/>
        <end position="170"/>
    </location>
</feature>
<dbReference type="PIRSF" id="PIRSF032079">
    <property type="entry name" value="UCP032079"/>
    <property type="match status" value="1"/>
</dbReference>
<dbReference type="RefSeq" id="WP_108174419.1">
    <property type="nucleotide sequence ID" value="NZ_JAIESU010000045.1"/>
</dbReference>
<comment type="similarity">
    <text evidence="2">Belongs to the UPF0174 family.</text>
</comment>
<dbReference type="Proteomes" id="UP000241808">
    <property type="component" value="Unassembled WGS sequence"/>
</dbReference>
<evidence type="ECO:0000313" key="5">
    <source>
        <dbReference type="Proteomes" id="UP000241808"/>
    </source>
</evidence>
<evidence type="ECO:0000256" key="1">
    <source>
        <dbReference type="ARBA" id="ARBA00006407"/>
    </source>
</evidence>
<evidence type="ECO:0000313" key="4">
    <source>
        <dbReference type="EMBL" id="PTM61991.1"/>
    </source>
</evidence>
<name>A0A2T4ZJ42_9HYPH</name>